<dbReference type="RefSeq" id="WP_012119965.1">
    <property type="nucleotide sequence ID" value="NC_009767.1"/>
</dbReference>
<dbReference type="OrthoDB" id="143373at2"/>
<accession>A7NJ71</accession>
<keyword evidence="2" id="KW-1185">Reference proteome</keyword>
<name>A7NJ71_ROSCS</name>
<dbReference type="eggNOG" id="COG3415">
    <property type="taxonomic scope" value="Bacteria"/>
</dbReference>
<dbReference type="InterPro" id="IPR009057">
    <property type="entry name" value="Homeodomain-like_sf"/>
</dbReference>
<protein>
    <submittedName>
        <fullName evidence="1">Putative RNA polymerase, sigma 28 subunit, FliA/WhiG family</fullName>
    </submittedName>
</protein>
<evidence type="ECO:0000313" key="2">
    <source>
        <dbReference type="Proteomes" id="UP000000263"/>
    </source>
</evidence>
<dbReference type="EMBL" id="CP000804">
    <property type="protein sequence ID" value="ABU57537.1"/>
    <property type="molecule type" value="Genomic_DNA"/>
</dbReference>
<dbReference type="HOGENOM" id="CLU_516661_0_0_0"/>
<dbReference type="AlphaFoldDB" id="A7NJ71"/>
<dbReference type="Pfam" id="PF13551">
    <property type="entry name" value="HTH_29"/>
    <property type="match status" value="1"/>
</dbReference>
<gene>
    <name evidence="1" type="ordered locus">Rcas_1442</name>
</gene>
<evidence type="ECO:0000313" key="1">
    <source>
        <dbReference type="EMBL" id="ABU57537.1"/>
    </source>
</evidence>
<organism evidence="1 2">
    <name type="scientific">Roseiflexus castenholzii (strain DSM 13941 / HLO8)</name>
    <dbReference type="NCBI Taxonomy" id="383372"/>
    <lineage>
        <taxon>Bacteria</taxon>
        <taxon>Bacillati</taxon>
        <taxon>Chloroflexota</taxon>
        <taxon>Chloroflexia</taxon>
        <taxon>Chloroflexales</taxon>
        <taxon>Roseiflexineae</taxon>
        <taxon>Roseiflexaceae</taxon>
        <taxon>Roseiflexus</taxon>
    </lineage>
</organism>
<dbReference type="KEGG" id="rca:Rcas_1442"/>
<reference evidence="1 2" key="1">
    <citation type="submission" date="2007-08" db="EMBL/GenBank/DDBJ databases">
        <title>Complete sequence of Roseiflexus castenholzii DSM 13941.</title>
        <authorList>
            <consortium name="US DOE Joint Genome Institute"/>
            <person name="Copeland A."/>
            <person name="Lucas S."/>
            <person name="Lapidus A."/>
            <person name="Barry K."/>
            <person name="Glavina del Rio T."/>
            <person name="Dalin E."/>
            <person name="Tice H."/>
            <person name="Pitluck S."/>
            <person name="Thompson L.S."/>
            <person name="Brettin T."/>
            <person name="Bruce D."/>
            <person name="Detter J.C."/>
            <person name="Han C."/>
            <person name="Tapia R."/>
            <person name="Schmutz J."/>
            <person name="Larimer F."/>
            <person name="Land M."/>
            <person name="Hauser L."/>
            <person name="Kyrpides N."/>
            <person name="Mikhailova N."/>
            <person name="Bryant D.A."/>
            <person name="Hanada S."/>
            <person name="Tsukatani Y."/>
            <person name="Richardson P."/>
        </authorList>
    </citation>
    <scope>NUCLEOTIDE SEQUENCE [LARGE SCALE GENOMIC DNA]</scope>
    <source>
        <strain evidence="2">DSM 13941 / HLO8</strain>
    </source>
</reference>
<dbReference type="Proteomes" id="UP000000263">
    <property type="component" value="Chromosome"/>
</dbReference>
<sequence>MRSVTPELELPRLTSADLIERFGNDEVALRRYRMLAALLREGRAPGEVARTFGVSRESLRRLREAFRHGGLAALKSRKRGGGHFVRNSPLARALRQELAAEPGIAANVLWRRVQARLRNEGILDVPRSTFYRLLARLRDEESGIGAQSATIRLLREALVALPEDPPLTLGRSDLAKLLLADETDVQQRGRRLQAALRAAIEQLRPPDDAGPVLNDPRWRHYLIIAGEYEAGETRVDLQEALALSASTYSRAKREALERLATLMPAAIEALPPPAPPAHFYAPPSASVVGYETELDLYVASLRRDSLALIWGDTEEAFALSAALASHLHTRGQKVIWHAAAPPDIELRPGLRLLQTLAAALAAEGDDELWRHLALPEAIPQVWHLDLLANTIGGRRWTVVVANTHWLTDSDAVQTLDVLTTAYEQREIRLALAGRNLPLWADADRWPPLPGDQSALPEFLQRLARRTVTAQAPFSVEVVRERAMQLIDTLPINQVAFLQPDERDRLIAALAPVEQLLVTLRGAAGQMPP</sequence>
<dbReference type="SUPFAM" id="SSF46689">
    <property type="entry name" value="Homeodomain-like"/>
    <property type="match status" value="1"/>
</dbReference>
<proteinExistence type="predicted"/>